<dbReference type="SUPFAM" id="SSF52161">
    <property type="entry name" value="Ribosomal protein L13"/>
    <property type="match status" value="1"/>
</dbReference>
<evidence type="ECO:0000256" key="2">
    <source>
        <dbReference type="ARBA" id="ARBA00022980"/>
    </source>
</evidence>
<evidence type="ECO:0000256" key="3">
    <source>
        <dbReference type="ARBA" id="ARBA00023274"/>
    </source>
</evidence>
<dbReference type="PANTHER" id="PTHR11545">
    <property type="entry name" value="RIBOSOMAL PROTEIN L13"/>
    <property type="match status" value="1"/>
</dbReference>
<comment type="subunit">
    <text evidence="4">Part of the 50S ribosomal subunit.</text>
</comment>
<dbReference type="GO" id="GO:0006412">
    <property type="term" value="P:translation"/>
    <property type="evidence" value="ECO:0007669"/>
    <property type="project" value="UniProtKB-UniRule"/>
</dbReference>
<sequence length="139" mass="16016">MMYIDADNAIYGRLSTFVAKKLLEGEEVIIVNANRVAITGSRKFLLNRFIERRDIGSNRKGPYYPRTSNQILRRSIKNMLPVSTSKGKTALSRCMVYASVPKIMKNKEFKKLEEFQNKRVSGYVTLQEISKTLGYKVRE</sequence>
<evidence type="ECO:0000256" key="4">
    <source>
        <dbReference type="HAMAP-Rule" id="MF_01366"/>
    </source>
</evidence>
<evidence type="ECO:0000256" key="1">
    <source>
        <dbReference type="ARBA" id="ARBA00006227"/>
    </source>
</evidence>
<dbReference type="InterPro" id="IPR036899">
    <property type="entry name" value="Ribosomal_uL13_sf"/>
</dbReference>
<dbReference type="NCBIfam" id="TIGR01077">
    <property type="entry name" value="L13_A_E"/>
    <property type="match status" value="1"/>
</dbReference>
<dbReference type="Gene3D" id="3.90.1180.10">
    <property type="entry name" value="Ribosomal protein L13"/>
    <property type="match status" value="1"/>
</dbReference>
<dbReference type="RefSeq" id="WP_393971727.1">
    <property type="nucleotide sequence ID" value="NZ_CP133772.1"/>
</dbReference>
<dbReference type="GeneID" id="95967032"/>
<dbReference type="PIRSF" id="PIRSF002181">
    <property type="entry name" value="Ribosomal_L13"/>
    <property type="match status" value="1"/>
</dbReference>
<gene>
    <name evidence="4" type="primary">rpl13</name>
    <name evidence="5" type="ORF">OXIME_000308</name>
</gene>
<keyword evidence="6" id="KW-1185">Reference proteome</keyword>
<evidence type="ECO:0000313" key="5">
    <source>
        <dbReference type="EMBL" id="WYX99765.1"/>
    </source>
</evidence>
<proteinExistence type="inferred from homology"/>
<dbReference type="NCBIfam" id="NF005004">
    <property type="entry name" value="PRK06394.1"/>
    <property type="match status" value="1"/>
</dbReference>
<dbReference type="EMBL" id="CP133772">
    <property type="protein sequence ID" value="WYX99765.1"/>
    <property type="molecule type" value="Genomic_DNA"/>
</dbReference>
<dbReference type="AlphaFoldDB" id="A0AAX4NGA4"/>
<evidence type="ECO:0000313" key="6">
    <source>
        <dbReference type="Proteomes" id="UP001451606"/>
    </source>
</evidence>
<dbReference type="Pfam" id="PF00572">
    <property type="entry name" value="Ribosomal_L13"/>
    <property type="match status" value="1"/>
</dbReference>
<comment type="similarity">
    <text evidence="1 4">Belongs to the universal ribosomal protein uL13 family.</text>
</comment>
<protein>
    <recommendedName>
        <fullName evidence="4">Large ribosomal subunit protein uL13</fullName>
    </recommendedName>
</protein>
<keyword evidence="2 4" id="KW-0689">Ribosomal protein</keyword>
<dbReference type="GO" id="GO:0003735">
    <property type="term" value="F:structural constituent of ribosome"/>
    <property type="evidence" value="ECO:0007669"/>
    <property type="project" value="UniProtKB-UniRule"/>
</dbReference>
<accession>A0AAX4NGA4</accession>
<organism evidence="5 6">
    <name type="scientific">Oxyplasma meridianum</name>
    <dbReference type="NCBI Taxonomy" id="3073602"/>
    <lineage>
        <taxon>Archaea</taxon>
        <taxon>Methanobacteriati</taxon>
        <taxon>Thermoplasmatota</taxon>
        <taxon>Thermoplasmata</taxon>
        <taxon>Thermoplasmatales</taxon>
        <taxon>Thermoplasmataceae</taxon>
        <taxon>Oxyplasma</taxon>
    </lineage>
</organism>
<dbReference type="GO" id="GO:0003729">
    <property type="term" value="F:mRNA binding"/>
    <property type="evidence" value="ECO:0007669"/>
    <property type="project" value="TreeGrafter"/>
</dbReference>
<keyword evidence="3 4" id="KW-0687">Ribonucleoprotein</keyword>
<dbReference type="GO" id="GO:0022625">
    <property type="term" value="C:cytosolic large ribosomal subunit"/>
    <property type="evidence" value="ECO:0007669"/>
    <property type="project" value="UniProtKB-UniRule"/>
</dbReference>
<dbReference type="InterPro" id="IPR005822">
    <property type="entry name" value="Ribosomal_uL13"/>
</dbReference>
<dbReference type="Proteomes" id="UP001451606">
    <property type="component" value="Chromosome"/>
</dbReference>
<dbReference type="PANTHER" id="PTHR11545:SF3">
    <property type="entry name" value="LARGE RIBOSOMAL SUBUNIT PROTEIN UL13"/>
    <property type="match status" value="1"/>
</dbReference>
<dbReference type="InterPro" id="IPR005823">
    <property type="entry name" value="Ribosomal_uL13_bac-type"/>
</dbReference>
<dbReference type="KEGG" id="omr:OXIME_000308"/>
<dbReference type="HAMAP" id="MF_01366">
    <property type="entry name" value="Ribosomal_uL13"/>
    <property type="match status" value="1"/>
</dbReference>
<dbReference type="CDD" id="cd00392">
    <property type="entry name" value="Ribosomal_L13"/>
    <property type="match status" value="1"/>
</dbReference>
<name>A0AAX4NGA4_9ARCH</name>
<dbReference type="GO" id="GO:0017148">
    <property type="term" value="P:negative regulation of translation"/>
    <property type="evidence" value="ECO:0007669"/>
    <property type="project" value="TreeGrafter"/>
</dbReference>
<reference evidence="5 6" key="1">
    <citation type="submission" date="2023-09" db="EMBL/GenBank/DDBJ databases">
        <authorList>
            <person name="Golyshina O.V."/>
            <person name="Lunev E.A."/>
            <person name="Bargiela R."/>
            <person name="Gaines M.C."/>
            <person name="Daum B."/>
            <person name="Bale N.J."/>
            <person name="Koenen M."/>
            <person name="Sinninghe Damst J.S."/>
            <person name="Yakimov M."/>
            <person name="Golyshin P.N."/>
        </authorList>
    </citation>
    <scope>NUCLEOTIDE SEQUENCE [LARGE SCALE GENOMIC DNA]</scope>
    <source>
        <strain evidence="5 6">M1</strain>
    </source>
</reference>
<comment type="function">
    <text evidence="4">This protein is one of the early assembly proteins of the 50S ribosomal subunit, although it is not seen to bind rRNA by itself. It is important during the early stages of 50S assembly.</text>
</comment>
<dbReference type="InterPro" id="IPR005755">
    <property type="entry name" value="Ribosomal_uL13_euk/arc"/>
</dbReference>